<dbReference type="AlphaFoldDB" id="A0A9Q3E5M3"/>
<comment type="caution">
    <text evidence="1">The sequence shown here is derived from an EMBL/GenBank/DDBJ whole genome shotgun (WGS) entry which is preliminary data.</text>
</comment>
<sequence>MRRSAASTSCGVCYTQRHTDPCYLARHSMKPTAKHWFLLDHVVGYLLKTRSHGICLLPTSLALSLWSDAGWGWDLKRSQSGFILKLGDAPIH</sequence>
<name>A0A9Q3E5M3_9BASI</name>
<accession>A0A9Q3E5M3</accession>
<dbReference type="EMBL" id="AVOT02024547">
    <property type="protein sequence ID" value="MBW0515269.1"/>
    <property type="molecule type" value="Genomic_DNA"/>
</dbReference>
<proteinExistence type="predicted"/>
<organism evidence="1 2">
    <name type="scientific">Austropuccinia psidii MF-1</name>
    <dbReference type="NCBI Taxonomy" id="1389203"/>
    <lineage>
        <taxon>Eukaryota</taxon>
        <taxon>Fungi</taxon>
        <taxon>Dikarya</taxon>
        <taxon>Basidiomycota</taxon>
        <taxon>Pucciniomycotina</taxon>
        <taxon>Pucciniomycetes</taxon>
        <taxon>Pucciniales</taxon>
        <taxon>Sphaerophragmiaceae</taxon>
        <taxon>Austropuccinia</taxon>
    </lineage>
</organism>
<protein>
    <submittedName>
        <fullName evidence="1">Uncharacterized protein</fullName>
    </submittedName>
</protein>
<evidence type="ECO:0000313" key="2">
    <source>
        <dbReference type="Proteomes" id="UP000765509"/>
    </source>
</evidence>
<dbReference type="OrthoDB" id="4927525at2759"/>
<gene>
    <name evidence="1" type="ORF">O181_054984</name>
</gene>
<evidence type="ECO:0000313" key="1">
    <source>
        <dbReference type="EMBL" id="MBW0515269.1"/>
    </source>
</evidence>
<reference evidence="1" key="1">
    <citation type="submission" date="2021-03" db="EMBL/GenBank/DDBJ databases">
        <title>Draft genome sequence of rust myrtle Austropuccinia psidii MF-1, a brazilian biotype.</title>
        <authorList>
            <person name="Quecine M.C."/>
            <person name="Pachon D.M.R."/>
            <person name="Bonatelli M.L."/>
            <person name="Correr F.H."/>
            <person name="Franceschini L.M."/>
            <person name="Leite T.F."/>
            <person name="Margarido G.R.A."/>
            <person name="Almeida C.A."/>
            <person name="Ferrarezi J.A."/>
            <person name="Labate C.A."/>
        </authorList>
    </citation>
    <scope>NUCLEOTIDE SEQUENCE</scope>
    <source>
        <strain evidence="1">MF-1</strain>
    </source>
</reference>
<keyword evidence="2" id="KW-1185">Reference proteome</keyword>
<dbReference type="Proteomes" id="UP000765509">
    <property type="component" value="Unassembled WGS sequence"/>
</dbReference>